<sequence length="101" mass="10962">MSEERKKAVALSYDAAVHEAPVVKAKGAGTAAEAIIAAARQHGVPIRKDPSLVELLSKVEIDNTIPEALYAVVAELFAFLYQLDQAAKQEEERKRGDFPIS</sequence>
<keyword evidence="1" id="KW-0969">Cilium</keyword>
<dbReference type="RefSeq" id="WP_014195442.1">
    <property type="nucleotide sequence ID" value="NC_016593.1"/>
</dbReference>
<proteinExistence type="predicted"/>
<gene>
    <name evidence="1" type="ORF">GTCCBUS3UF5_13980</name>
</gene>
<accession>A0ABM5MGE6</accession>
<dbReference type="PANTHER" id="PTHR30531:SF12">
    <property type="entry name" value="FLAGELLAR BIOSYNTHETIC PROTEIN FLHB"/>
    <property type="match status" value="1"/>
</dbReference>
<keyword evidence="2" id="KW-1185">Reference proteome</keyword>
<keyword evidence="1" id="KW-0282">Flagellum</keyword>
<dbReference type="Gene3D" id="3.40.1690.10">
    <property type="entry name" value="secretion proteins EscU"/>
    <property type="match status" value="1"/>
</dbReference>
<dbReference type="Proteomes" id="UP000005636">
    <property type="component" value="Chromosome"/>
</dbReference>
<reference evidence="1 2" key="1">
    <citation type="submission" date="2011-11" db="EMBL/GenBank/DDBJ databases">
        <title>Complete genome sequence of thermophilic Geobacillus thermoleovorans CCB_US3_UF5.</title>
        <authorList>
            <person name="Muhd Sakaff M.K.L."/>
            <person name="Abdul Rahman A.Y."/>
            <person name="Saito J.A."/>
            <person name="Hou S."/>
            <person name="Alam M."/>
        </authorList>
    </citation>
    <scope>NUCLEOTIDE SEQUENCE [LARGE SCALE GENOMIC DNA]</scope>
    <source>
        <strain evidence="1 2">CCB_US3_UF5</strain>
    </source>
</reference>
<dbReference type="InterPro" id="IPR006135">
    <property type="entry name" value="T3SS_substrate_exporter"/>
</dbReference>
<evidence type="ECO:0000313" key="2">
    <source>
        <dbReference type="Proteomes" id="UP000005636"/>
    </source>
</evidence>
<dbReference type="EMBL" id="CP003125">
    <property type="protein sequence ID" value="AEV18711.1"/>
    <property type="molecule type" value="Genomic_DNA"/>
</dbReference>
<name>A0ABM5MGE6_GEOTH</name>
<dbReference type="InterPro" id="IPR029025">
    <property type="entry name" value="T3SS_substrate_exporter_C"/>
</dbReference>
<protein>
    <submittedName>
        <fullName evidence="1">Flagellar biosynthesis</fullName>
    </submittedName>
</protein>
<evidence type="ECO:0000313" key="1">
    <source>
        <dbReference type="EMBL" id="AEV18711.1"/>
    </source>
</evidence>
<dbReference type="Pfam" id="PF01312">
    <property type="entry name" value="Bac_export_2"/>
    <property type="match status" value="1"/>
</dbReference>
<dbReference type="SUPFAM" id="SSF160544">
    <property type="entry name" value="EscU C-terminal domain-like"/>
    <property type="match status" value="1"/>
</dbReference>
<organism evidence="1 2">
    <name type="scientific">Geobacillus thermoleovorans CCB_US3_UF5</name>
    <dbReference type="NCBI Taxonomy" id="1111068"/>
    <lineage>
        <taxon>Bacteria</taxon>
        <taxon>Bacillati</taxon>
        <taxon>Bacillota</taxon>
        <taxon>Bacilli</taxon>
        <taxon>Bacillales</taxon>
        <taxon>Anoxybacillaceae</taxon>
        <taxon>Geobacillus</taxon>
        <taxon>Geobacillus thermoleovorans group</taxon>
    </lineage>
</organism>
<keyword evidence="1" id="KW-0966">Cell projection</keyword>
<dbReference type="PANTHER" id="PTHR30531">
    <property type="entry name" value="FLAGELLAR BIOSYNTHETIC PROTEIN FLHB"/>
    <property type="match status" value="1"/>
</dbReference>